<dbReference type="EMBL" id="CAJOBI010024622">
    <property type="protein sequence ID" value="CAF4237453.1"/>
    <property type="molecule type" value="Genomic_DNA"/>
</dbReference>
<dbReference type="EMBL" id="CAJOBI010024736">
    <property type="protein sequence ID" value="CAF4238096.1"/>
    <property type="molecule type" value="Genomic_DNA"/>
</dbReference>
<gene>
    <name evidence="1" type="ORF">SMN809_LOCUS23421</name>
    <name evidence="2" type="ORF">SMN809_LOCUS23451</name>
</gene>
<evidence type="ECO:0000313" key="3">
    <source>
        <dbReference type="Proteomes" id="UP000676336"/>
    </source>
</evidence>
<accession>A0A8S2SRI1</accession>
<evidence type="ECO:0000313" key="1">
    <source>
        <dbReference type="EMBL" id="CAF4237453.1"/>
    </source>
</evidence>
<organism evidence="2 3">
    <name type="scientific">Rotaria magnacalcarata</name>
    <dbReference type="NCBI Taxonomy" id="392030"/>
    <lineage>
        <taxon>Eukaryota</taxon>
        <taxon>Metazoa</taxon>
        <taxon>Spiralia</taxon>
        <taxon>Gnathifera</taxon>
        <taxon>Rotifera</taxon>
        <taxon>Eurotatoria</taxon>
        <taxon>Bdelloidea</taxon>
        <taxon>Philodinida</taxon>
        <taxon>Philodinidae</taxon>
        <taxon>Rotaria</taxon>
    </lineage>
</organism>
<sequence length="38" mass="4252">MAAILRTKAVERSIKNNSAAYYSYVDDSKNPVLQSFEA</sequence>
<feature type="non-terminal residue" evidence="2">
    <location>
        <position position="38"/>
    </location>
</feature>
<comment type="caution">
    <text evidence="2">The sequence shown here is derived from an EMBL/GenBank/DDBJ whole genome shotgun (WGS) entry which is preliminary data.</text>
</comment>
<evidence type="ECO:0000313" key="2">
    <source>
        <dbReference type="EMBL" id="CAF4238096.1"/>
    </source>
</evidence>
<reference evidence="2" key="1">
    <citation type="submission" date="2021-02" db="EMBL/GenBank/DDBJ databases">
        <authorList>
            <person name="Nowell W R."/>
        </authorList>
    </citation>
    <scope>NUCLEOTIDE SEQUENCE</scope>
</reference>
<name>A0A8S2SRI1_9BILA</name>
<protein>
    <submittedName>
        <fullName evidence="2">Uncharacterized protein</fullName>
    </submittedName>
</protein>
<dbReference type="AlphaFoldDB" id="A0A8S2SRI1"/>
<proteinExistence type="predicted"/>
<dbReference type="Proteomes" id="UP000676336">
    <property type="component" value="Unassembled WGS sequence"/>
</dbReference>